<dbReference type="OrthoDB" id="9803916at2"/>
<dbReference type="Proteomes" id="UP000446786">
    <property type="component" value="Unassembled WGS sequence"/>
</dbReference>
<keyword evidence="2" id="KW-1185">Reference proteome</keyword>
<dbReference type="AlphaFoldDB" id="A0A845ART9"/>
<gene>
    <name evidence="1" type="ORF">GRI94_10795</name>
</gene>
<dbReference type="RefSeq" id="WP_160779654.1">
    <property type="nucleotide sequence ID" value="NZ_BAAAZF010000001.1"/>
</dbReference>
<proteinExistence type="predicted"/>
<name>A0A845ART9_9SPHN</name>
<protein>
    <submittedName>
        <fullName evidence="1">Uncharacterized protein</fullName>
    </submittedName>
</protein>
<dbReference type="EMBL" id="WTYE01000001">
    <property type="protein sequence ID" value="MXP32304.1"/>
    <property type="molecule type" value="Genomic_DNA"/>
</dbReference>
<reference evidence="1 2" key="1">
    <citation type="submission" date="2019-12" db="EMBL/GenBank/DDBJ databases">
        <title>Genomic-based taxomic classification of the family Erythrobacteraceae.</title>
        <authorList>
            <person name="Xu L."/>
        </authorList>
    </citation>
    <scope>NUCLEOTIDE SEQUENCE [LARGE SCALE GENOMIC DNA]</scope>
    <source>
        <strain evidence="1 2">JCM 16677</strain>
    </source>
</reference>
<organism evidence="1 2">
    <name type="scientific">Parerythrobacter jejuensis</name>
    <dbReference type="NCBI Taxonomy" id="795812"/>
    <lineage>
        <taxon>Bacteria</taxon>
        <taxon>Pseudomonadati</taxon>
        <taxon>Pseudomonadota</taxon>
        <taxon>Alphaproteobacteria</taxon>
        <taxon>Sphingomonadales</taxon>
        <taxon>Erythrobacteraceae</taxon>
        <taxon>Parerythrobacter</taxon>
    </lineage>
</organism>
<evidence type="ECO:0000313" key="1">
    <source>
        <dbReference type="EMBL" id="MXP32304.1"/>
    </source>
</evidence>
<comment type="caution">
    <text evidence="1">The sequence shown here is derived from an EMBL/GenBank/DDBJ whole genome shotgun (WGS) entry which is preliminary data.</text>
</comment>
<accession>A0A845ART9</accession>
<evidence type="ECO:0000313" key="2">
    <source>
        <dbReference type="Proteomes" id="UP000446786"/>
    </source>
</evidence>
<sequence>MDQKIRDRIWLLTDDISNTRQSLIGNKPKGVLYSYLMVPEDEERLSRLRVLLTAFDTDPNITAIVSHDAEAIASSGMELWNPDAVARPNN</sequence>